<accession>C6I138</accession>
<feature type="region of interest" description="Disordered" evidence="1">
    <location>
        <begin position="62"/>
        <end position="84"/>
    </location>
</feature>
<name>C6I138_9BACT</name>
<sequence length="84" mass="9726">MMVQGHERILYTVSDISSMLGISDSAVRMHVFRKTAFLPEPLRIGTKRLVWTREQLEAHFRSLTPPQRLLPPQKNWGGRQRGTL</sequence>
<proteinExistence type="predicted"/>
<evidence type="ECO:0000256" key="1">
    <source>
        <dbReference type="SAM" id="MobiDB-lite"/>
    </source>
</evidence>
<evidence type="ECO:0000313" key="2">
    <source>
        <dbReference type="EMBL" id="EES51427.1"/>
    </source>
</evidence>
<reference evidence="2 3" key="1">
    <citation type="journal article" date="2009" name="Appl. Environ. Microbiol.">
        <title>Community genomic and proteomic analyses of chemoautotrophic iron-oxidizing "Leptospirillum rubarum" (Group II) and "Leptospirillum ferrodiazotrophum" (Group III) bacteria in acid mine drainage biofilms.</title>
        <authorList>
            <person name="Goltsman D.S."/>
            <person name="Denef V.J."/>
            <person name="Singer S.W."/>
            <person name="VerBerkmoes N.C."/>
            <person name="Lefsrud M."/>
            <person name="Mueller R.S."/>
            <person name="Dick G.J."/>
            <person name="Sun C.L."/>
            <person name="Wheeler K.E."/>
            <person name="Zemla A."/>
            <person name="Baker B.J."/>
            <person name="Hauser L."/>
            <person name="Land M."/>
            <person name="Shah M.B."/>
            <person name="Thelen M.P."/>
            <person name="Hettich R.L."/>
            <person name="Banfield J.F."/>
        </authorList>
    </citation>
    <scope>NUCLEOTIDE SEQUENCE [LARGE SCALE GENOMIC DNA]</scope>
</reference>
<organism evidence="2 3">
    <name type="scientific">Leptospirillum ferrodiazotrophum</name>
    <dbReference type="NCBI Taxonomy" id="412449"/>
    <lineage>
        <taxon>Bacteria</taxon>
        <taxon>Pseudomonadati</taxon>
        <taxon>Nitrospirota</taxon>
        <taxon>Nitrospiria</taxon>
        <taxon>Nitrospirales</taxon>
        <taxon>Nitrospiraceae</taxon>
        <taxon>Leptospirillum</taxon>
    </lineage>
</organism>
<dbReference type="Proteomes" id="UP000009374">
    <property type="component" value="Unassembled WGS sequence"/>
</dbReference>
<dbReference type="EMBL" id="GG693891">
    <property type="protein sequence ID" value="EES51427.1"/>
    <property type="molecule type" value="Genomic_DNA"/>
</dbReference>
<protein>
    <submittedName>
        <fullName evidence="2">Uncharacterized protein</fullName>
    </submittedName>
</protein>
<evidence type="ECO:0000313" key="3">
    <source>
        <dbReference type="Proteomes" id="UP000009374"/>
    </source>
</evidence>
<keyword evidence="3" id="KW-1185">Reference proteome</keyword>
<dbReference type="AlphaFoldDB" id="C6I138"/>
<gene>
    <name evidence="2" type="ORF">UBAL3_96270020</name>
</gene>